<dbReference type="RefSeq" id="WP_216834757.1">
    <property type="nucleotide sequence ID" value="NZ_JAFNJS010000001.1"/>
</dbReference>
<feature type="transmembrane region" description="Helical" evidence="1">
    <location>
        <begin position="16"/>
        <end position="37"/>
    </location>
</feature>
<gene>
    <name evidence="2" type="ORF">ACFOD3_03870</name>
</gene>
<proteinExistence type="predicted"/>
<keyword evidence="1" id="KW-1133">Transmembrane helix</keyword>
<evidence type="ECO:0000313" key="3">
    <source>
        <dbReference type="Proteomes" id="UP001595420"/>
    </source>
</evidence>
<organism evidence="2 3">
    <name type="scientific">Falsiroseomonas tokyonensis</name>
    <dbReference type="NCBI Taxonomy" id="430521"/>
    <lineage>
        <taxon>Bacteria</taxon>
        <taxon>Pseudomonadati</taxon>
        <taxon>Pseudomonadota</taxon>
        <taxon>Alphaproteobacteria</taxon>
        <taxon>Acetobacterales</taxon>
        <taxon>Roseomonadaceae</taxon>
        <taxon>Falsiroseomonas</taxon>
    </lineage>
</organism>
<name>A0ABV7BN00_9PROT</name>
<evidence type="ECO:0000313" key="2">
    <source>
        <dbReference type="EMBL" id="MFC2999017.1"/>
    </source>
</evidence>
<comment type="caution">
    <text evidence="2">The sequence shown here is derived from an EMBL/GenBank/DDBJ whole genome shotgun (WGS) entry which is preliminary data.</text>
</comment>
<dbReference type="Proteomes" id="UP001595420">
    <property type="component" value="Unassembled WGS sequence"/>
</dbReference>
<evidence type="ECO:0000256" key="1">
    <source>
        <dbReference type="SAM" id="Phobius"/>
    </source>
</evidence>
<sequence length="200" mass="20938">MDSSGIGTILWGGAEAALAILLALALLRLASVLYGALAPADAEAVPLLHVLALAAGLACGVALLFAVPHAESFRISRIFAADGPWHLGLPGFLARHGLPDAATLQAAWAQLRGGGLGALPGGLALLLLAAGPLAALRWWRGMASLRALCAFLLLAASTALLLHYAIHLLAWMLALLNFWLFALLLFAFQRWRHAPARTGH</sequence>
<dbReference type="EMBL" id="JBHRSB010000001">
    <property type="protein sequence ID" value="MFC2999017.1"/>
    <property type="molecule type" value="Genomic_DNA"/>
</dbReference>
<keyword evidence="3" id="KW-1185">Reference proteome</keyword>
<feature type="transmembrane region" description="Helical" evidence="1">
    <location>
        <begin position="168"/>
        <end position="188"/>
    </location>
</feature>
<feature type="transmembrane region" description="Helical" evidence="1">
    <location>
        <begin position="143"/>
        <end position="162"/>
    </location>
</feature>
<keyword evidence="1" id="KW-0472">Membrane</keyword>
<feature type="transmembrane region" description="Helical" evidence="1">
    <location>
        <begin position="44"/>
        <end position="67"/>
    </location>
</feature>
<reference evidence="3" key="1">
    <citation type="journal article" date="2019" name="Int. J. Syst. Evol. Microbiol.">
        <title>The Global Catalogue of Microorganisms (GCM) 10K type strain sequencing project: providing services to taxonomists for standard genome sequencing and annotation.</title>
        <authorList>
            <consortium name="The Broad Institute Genomics Platform"/>
            <consortium name="The Broad Institute Genome Sequencing Center for Infectious Disease"/>
            <person name="Wu L."/>
            <person name="Ma J."/>
        </authorList>
    </citation>
    <scope>NUCLEOTIDE SEQUENCE [LARGE SCALE GENOMIC DNA]</scope>
    <source>
        <strain evidence="3">CGMCC 1.16855</strain>
    </source>
</reference>
<accession>A0ABV7BN00</accession>
<keyword evidence="1" id="KW-0812">Transmembrane</keyword>
<protein>
    <submittedName>
        <fullName evidence="2">Uncharacterized protein</fullName>
    </submittedName>
</protein>
<feature type="transmembrane region" description="Helical" evidence="1">
    <location>
        <begin position="118"/>
        <end position="136"/>
    </location>
</feature>